<dbReference type="Gene3D" id="3.30.470.20">
    <property type="entry name" value="ATP-grasp fold, B domain"/>
    <property type="match status" value="1"/>
</dbReference>
<dbReference type="SUPFAM" id="SSF160467">
    <property type="entry name" value="PH0987 N-terminal domain-like"/>
    <property type="match status" value="1"/>
</dbReference>
<accession>A0A328U8C7</accession>
<evidence type="ECO:0000313" key="11">
    <source>
        <dbReference type="EMBL" id="RAP78720.1"/>
    </source>
</evidence>
<dbReference type="GO" id="GO:0016787">
    <property type="term" value="F:hydrolase activity"/>
    <property type="evidence" value="ECO:0007669"/>
    <property type="project" value="UniProtKB-KW"/>
</dbReference>
<dbReference type="EC" id="6.3.4.6" evidence="11"/>
<dbReference type="OrthoDB" id="9807469at2"/>
<dbReference type="Pfam" id="PF00289">
    <property type="entry name" value="Biotin_carb_N"/>
    <property type="match status" value="1"/>
</dbReference>
<dbReference type="SMART" id="SM00797">
    <property type="entry name" value="AHS2"/>
    <property type="match status" value="1"/>
</dbReference>
<dbReference type="SUPFAM" id="SSF52440">
    <property type="entry name" value="PreATP-grasp domain"/>
    <property type="match status" value="1"/>
</dbReference>
<feature type="domain" description="ATP-grasp" evidence="9">
    <location>
        <begin position="120"/>
        <end position="317"/>
    </location>
</feature>
<dbReference type="FunFam" id="3.40.50.20:FF:000010">
    <property type="entry name" value="Propionyl-CoA carboxylase subunit alpha"/>
    <property type="match status" value="1"/>
</dbReference>
<dbReference type="PROSITE" id="PS50975">
    <property type="entry name" value="ATP_GRASP"/>
    <property type="match status" value="1"/>
</dbReference>
<evidence type="ECO:0000256" key="1">
    <source>
        <dbReference type="ARBA" id="ARBA00001953"/>
    </source>
</evidence>
<dbReference type="InterPro" id="IPR011761">
    <property type="entry name" value="ATP-grasp"/>
</dbReference>
<dbReference type="Pfam" id="PF02786">
    <property type="entry name" value="CPSase_L_D2"/>
    <property type="match status" value="1"/>
</dbReference>
<dbReference type="SUPFAM" id="SSF56059">
    <property type="entry name" value="Glutathione synthetase ATP-binding domain-like"/>
    <property type="match status" value="1"/>
</dbReference>
<evidence type="ECO:0000256" key="3">
    <source>
        <dbReference type="ARBA" id="ARBA00022741"/>
    </source>
</evidence>
<dbReference type="EMBL" id="QLUW01000001">
    <property type="protein sequence ID" value="RAP78720.1"/>
    <property type="molecule type" value="Genomic_DNA"/>
</dbReference>
<evidence type="ECO:0000259" key="10">
    <source>
        <dbReference type="PROSITE" id="PS50979"/>
    </source>
</evidence>
<dbReference type="InterPro" id="IPR000089">
    <property type="entry name" value="Biotin_lipoyl"/>
</dbReference>
<dbReference type="PANTHER" id="PTHR18866">
    <property type="entry name" value="CARBOXYLASE:PYRUVATE/ACETYL-COA/PROPIONYL-COA CARBOXYLASE"/>
    <property type="match status" value="1"/>
</dbReference>
<organism evidence="11 12">
    <name type="scientific">Paenibacillus montanisoli</name>
    <dbReference type="NCBI Taxonomy" id="2081970"/>
    <lineage>
        <taxon>Bacteria</taxon>
        <taxon>Bacillati</taxon>
        <taxon>Bacillota</taxon>
        <taxon>Bacilli</taxon>
        <taxon>Bacillales</taxon>
        <taxon>Paenibacillaceae</taxon>
        <taxon>Paenibacillus</taxon>
    </lineage>
</organism>
<feature type="domain" description="Lipoyl-binding" evidence="8">
    <location>
        <begin position="1128"/>
        <end position="1206"/>
    </location>
</feature>
<dbReference type="InterPro" id="IPR011054">
    <property type="entry name" value="Rudment_hybrid_motif"/>
</dbReference>
<comment type="caution">
    <text evidence="11">The sequence shown here is derived from an EMBL/GenBank/DDBJ whole genome shotgun (WGS) entry which is preliminary data.</text>
</comment>
<dbReference type="InterPro" id="IPR016185">
    <property type="entry name" value="PreATP-grasp_dom_sf"/>
</dbReference>
<dbReference type="Gene3D" id="2.40.100.10">
    <property type="entry name" value="Cyclophilin-like"/>
    <property type="match status" value="2"/>
</dbReference>
<dbReference type="Pfam" id="PF00364">
    <property type="entry name" value="Biotin_lipoyl"/>
    <property type="match status" value="1"/>
</dbReference>
<dbReference type="PROSITE" id="PS00867">
    <property type="entry name" value="CPSASE_2"/>
    <property type="match status" value="1"/>
</dbReference>
<keyword evidence="6" id="KW-0092">Biotin</keyword>
<dbReference type="PANTHER" id="PTHR18866:SF128">
    <property type="entry name" value="UREA AMIDOLYASE"/>
    <property type="match status" value="1"/>
</dbReference>
<dbReference type="InterPro" id="IPR029000">
    <property type="entry name" value="Cyclophilin-like_dom_sf"/>
</dbReference>
<dbReference type="Pfam" id="PF02626">
    <property type="entry name" value="CT_A_B"/>
    <property type="match status" value="1"/>
</dbReference>
<feature type="domain" description="Biotin carboxylation" evidence="10">
    <location>
        <begin position="1"/>
        <end position="444"/>
    </location>
</feature>
<keyword evidence="3 7" id="KW-0547">Nucleotide-binding</keyword>
<dbReference type="Proteomes" id="UP000249260">
    <property type="component" value="Unassembled WGS sequence"/>
</dbReference>
<dbReference type="Gene3D" id="2.40.50.100">
    <property type="match status" value="1"/>
</dbReference>
<dbReference type="NCBIfam" id="TIGR00724">
    <property type="entry name" value="urea_amlyse_rel"/>
    <property type="match status" value="1"/>
</dbReference>
<dbReference type="InterPro" id="IPR011764">
    <property type="entry name" value="Biotin_carboxylation_dom"/>
</dbReference>
<dbReference type="InterPro" id="IPR014084">
    <property type="entry name" value="Urea_COase"/>
</dbReference>
<dbReference type="SMART" id="SM00878">
    <property type="entry name" value="Biotin_carb_C"/>
    <property type="match status" value="1"/>
</dbReference>
<comment type="cofactor">
    <cofactor evidence="1">
        <name>biotin</name>
        <dbReference type="ChEBI" id="CHEBI:57586"/>
    </cofactor>
</comment>
<dbReference type="PROSITE" id="PS50979">
    <property type="entry name" value="BC"/>
    <property type="match status" value="1"/>
</dbReference>
<dbReference type="InterPro" id="IPR011053">
    <property type="entry name" value="Single_hybrid_motif"/>
</dbReference>
<dbReference type="InterPro" id="IPR005482">
    <property type="entry name" value="Biotin_COase_C"/>
</dbReference>
<dbReference type="GO" id="GO:0004847">
    <property type="term" value="F:urea carboxylase activity"/>
    <property type="evidence" value="ECO:0007669"/>
    <property type="project" value="UniProtKB-EC"/>
</dbReference>
<dbReference type="CDD" id="cd06850">
    <property type="entry name" value="biotinyl_domain"/>
    <property type="match status" value="1"/>
</dbReference>
<keyword evidence="4" id="KW-0378">Hydrolase</keyword>
<dbReference type="PROSITE" id="PS50968">
    <property type="entry name" value="BIOTINYL_LIPOYL"/>
    <property type="match status" value="1"/>
</dbReference>
<dbReference type="Gene3D" id="3.30.1360.40">
    <property type="match status" value="1"/>
</dbReference>
<evidence type="ECO:0000259" key="9">
    <source>
        <dbReference type="PROSITE" id="PS50975"/>
    </source>
</evidence>
<evidence type="ECO:0000313" key="12">
    <source>
        <dbReference type="Proteomes" id="UP000249260"/>
    </source>
</evidence>
<dbReference type="RefSeq" id="WP_112881840.1">
    <property type="nucleotide sequence ID" value="NZ_QLUW01000001.1"/>
</dbReference>
<name>A0A328U8C7_9BACL</name>
<evidence type="ECO:0000256" key="2">
    <source>
        <dbReference type="ARBA" id="ARBA00022598"/>
    </source>
</evidence>
<dbReference type="GO" id="GO:0005524">
    <property type="term" value="F:ATP binding"/>
    <property type="evidence" value="ECO:0007669"/>
    <property type="project" value="UniProtKB-UniRule"/>
</dbReference>
<dbReference type="SMART" id="SM00796">
    <property type="entry name" value="AHS1"/>
    <property type="match status" value="1"/>
</dbReference>
<keyword evidence="5 7" id="KW-0067">ATP-binding</keyword>
<dbReference type="InterPro" id="IPR050856">
    <property type="entry name" value="Biotin_carboxylase_complex"/>
</dbReference>
<dbReference type="NCBIfam" id="TIGR02712">
    <property type="entry name" value="urea_carbox"/>
    <property type="match status" value="1"/>
</dbReference>
<dbReference type="Pfam" id="PF02682">
    <property type="entry name" value="CT_C_D"/>
    <property type="match status" value="1"/>
</dbReference>
<dbReference type="SUPFAM" id="SSF50891">
    <property type="entry name" value="Cyclophilin-like"/>
    <property type="match status" value="2"/>
</dbReference>
<evidence type="ECO:0000256" key="4">
    <source>
        <dbReference type="ARBA" id="ARBA00022801"/>
    </source>
</evidence>
<dbReference type="InterPro" id="IPR003833">
    <property type="entry name" value="CT_C_D"/>
</dbReference>
<dbReference type="InterPro" id="IPR005479">
    <property type="entry name" value="CPAse_ATP-bd"/>
</dbReference>
<proteinExistence type="predicted"/>
<dbReference type="InterPro" id="IPR005481">
    <property type="entry name" value="BC-like_N"/>
</dbReference>
<dbReference type="InterPro" id="IPR003778">
    <property type="entry name" value="CT_A_B"/>
</dbReference>
<gene>
    <name evidence="11" type="primary">uca</name>
    <name evidence="11" type="ORF">DL346_07815</name>
</gene>
<evidence type="ECO:0000259" key="8">
    <source>
        <dbReference type="PROSITE" id="PS50968"/>
    </source>
</evidence>
<reference evidence="11 12" key="1">
    <citation type="submission" date="2018-06" db="EMBL/GenBank/DDBJ databases">
        <title>Paenibacillus montanisoli sp. nov., isolated from mountain area soil.</title>
        <authorList>
            <person name="Wu M."/>
        </authorList>
    </citation>
    <scope>NUCLEOTIDE SEQUENCE [LARGE SCALE GENOMIC DNA]</scope>
    <source>
        <strain evidence="11 12">RA17</strain>
    </source>
</reference>
<sequence>MFKKVLIANRGAIAVRIERTLRKLGIESVAVYTQADQDSLHVDGADEAVLIGTGPAKESYLDAERILQTAIDTGAEAIHPGYGFLSENAAFARACRERGIVFIGPTPEQMEMFGLKHSAREIAERAGVPMLPGTPLISELDDALSQAETIGYPVILKSTAGGGGIGMRACEDENALRAAFEGVRYLAETNFKNGGIFLEKYIEKARHVEVQIFGNRFGEVVTLGERDCSIQRRNQKIIEESPAPNLPESVRQAMFAASKRLASEAGYRSAGTIEYLYDPQTCAFYFLEVNTRLQVEHGVTEEVLGIDLVEWMLHEAADELKELDSLVKPPVGHSIQARVYAEDCLQQFRPSAGKLDQVKFTPNARIESWVRDGITVTTLYDPMLAKIIVHGRDRQEAIAKLSKALEETRLYGVTTNLQYVHALLGHEDCLSGNVYTRLLNGFEPSEHAIEVVDGGVQSTVQDWPGRTGHWDVGVPPCGPMDPLSFRMGNKLLGNADFAAGVELTLRGGAYKFRNDMWICLTGADMEAALDDEAVPMYRPIQARRGQVLSFGEAKAGMRGYLLVRGGLDMPRILGSSSTFTLGNFGGHGGRALRAGDVLGVNRSGMMIETPVADVRLQERDRPAMTRSWTIGVIPGPHCTGEYLKPAYLKELAETSFEVHFNSSRTGVRLIGPAPRWAREDGGQAGLHPSNIHDNAYAVGTLDLTGDMPILLGPDGPSLGGFVCPVTTASAEFWKLGQLHPGDEVRFRLISLEEAGRLRQEQNRNLEAIGEGKWSKLTPIALPEAGPALTPDYPLLAHLSAGRRFPITVRCSGDENILVEYGEMELDLLLRFQVHALMQAIRASEAIPILDLTPGIRSLQVHIDPKRTTVQEACARILELDGSLPPLETMSVPSRIVRLPLSWDDPSTQLAIERYQRNVRPDAPWCPSNLEFIRRINGLDSIGDVQKIVYEANYMVLGLGDVYLGAPVATPIDPRHRLVTTKYNPARTWTPENAVGIGGAYMCVYGMEGPGGYQFVGRTIQMWNLNRETESFHQGKPWLLRFFDQIQFYPVSADELTRLREDFTRGRFEADITETTFMLSEYLAFLGSIEESADAFQAMRQSAFQAERERWKSLGLAEYGCEQDTGKAATEDALPEGTIAVRSTMPGSVWKVLVAPGQEVKKGDTLIVEESMKMEFSQTAPCDGFVSAVFVKPGDEVHTGQLIVGLVKEREREVSHV</sequence>
<keyword evidence="2 11" id="KW-0436">Ligase</keyword>
<dbReference type="Pfam" id="PF02785">
    <property type="entry name" value="Biotin_carb_C"/>
    <property type="match status" value="1"/>
</dbReference>
<evidence type="ECO:0000256" key="7">
    <source>
        <dbReference type="PROSITE-ProRule" id="PRU00409"/>
    </source>
</evidence>
<dbReference type="SUPFAM" id="SSF51246">
    <property type="entry name" value="Rudiment single hybrid motif"/>
    <property type="match status" value="1"/>
</dbReference>
<keyword evidence="12" id="KW-1185">Reference proteome</keyword>
<dbReference type="SUPFAM" id="SSF51230">
    <property type="entry name" value="Single hybrid motif"/>
    <property type="match status" value="1"/>
</dbReference>
<dbReference type="GO" id="GO:0046872">
    <property type="term" value="F:metal ion binding"/>
    <property type="evidence" value="ECO:0007669"/>
    <property type="project" value="InterPro"/>
</dbReference>
<dbReference type="AlphaFoldDB" id="A0A328U8C7"/>
<dbReference type="PROSITE" id="PS00866">
    <property type="entry name" value="CPSASE_1"/>
    <property type="match status" value="1"/>
</dbReference>
<evidence type="ECO:0000256" key="6">
    <source>
        <dbReference type="ARBA" id="ARBA00023267"/>
    </source>
</evidence>
<protein>
    <submittedName>
        <fullName evidence="11">Urea carboxylase</fullName>
        <ecNumber evidence="11">6.3.4.6</ecNumber>
    </submittedName>
</protein>
<evidence type="ECO:0000256" key="5">
    <source>
        <dbReference type="ARBA" id="ARBA00022840"/>
    </source>
</evidence>